<name>A0A9D2MXC8_9FIRM</name>
<dbReference type="InterPro" id="IPR036390">
    <property type="entry name" value="WH_DNA-bd_sf"/>
</dbReference>
<dbReference type="GO" id="GO:0003677">
    <property type="term" value="F:DNA binding"/>
    <property type="evidence" value="ECO:0007669"/>
    <property type="project" value="UniProtKB-KW"/>
</dbReference>
<evidence type="ECO:0000313" key="7">
    <source>
        <dbReference type="Proteomes" id="UP000823910"/>
    </source>
</evidence>
<evidence type="ECO:0000256" key="2">
    <source>
        <dbReference type="ARBA" id="ARBA00023015"/>
    </source>
</evidence>
<dbReference type="FunFam" id="1.10.10.10:FF:000001">
    <property type="entry name" value="LysR family transcriptional regulator"/>
    <property type="match status" value="1"/>
</dbReference>
<comment type="similarity">
    <text evidence="1">Belongs to the LysR transcriptional regulatory family.</text>
</comment>
<proteinExistence type="inferred from homology"/>
<sequence>MERSQMKYVVEVARQGNITRAAEILHIAQPSLSNQIIHLEKELGVQLFERSHKRVYLTEAGRAFVKEAEHILREIEGLKETMVEYAQLRMGRLRIGALSTMVPLGIPYLISDFSELHPTLDITITEDGSSELIHQIKANLLDVAFIINTEEYKEDELTILELMNARFMAIVNKKHPLAIRTSLTLEDLKDQKLIVTTSSFNLQRTLLSRMDQAGIPYKIATSCNQIETCHVLANQGFGISFCTEATISHYHCENVVYLPMEEFPKRSVYLAYKRDPKYHPVLRSFVKFICGYYPGG</sequence>
<feature type="domain" description="HTH lysR-type" evidence="5">
    <location>
        <begin position="1"/>
        <end position="58"/>
    </location>
</feature>
<dbReference type="PRINTS" id="PR00039">
    <property type="entry name" value="HTHLYSR"/>
</dbReference>
<evidence type="ECO:0000259" key="5">
    <source>
        <dbReference type="PROSITE" id="PS50931"/>
    </source>
</evidence>
<dbReference type="AlphaFoldDB" id="A0A9D2MXC8"/>
<dbReference type="Proteomes" id="UP000823910">
    <property type="component" value="Unassembled WGS sequence"/>
</dbReference>
<reference evidence="6" key="1">
    <citation type="journal article" date="2021" name="PeerJ">
        <title>Extensive microbial diversity within the chicken gut microbiome revealed by metagenomics and culture.</title>
        <authorList>
            <person name="Gilroy R."/>
            <person name="Ravi A."/>
            <person name="Getino M."/>
            <person name="Pursley I."/>
            <person name="Horton D.L."/>
            <person name="Alikhan N.F."/>
            <person name="Baker D."/>
            <person name="Gharbi K."/>
            <person name="Hall N."/>
            <person name="Watson M."/>
            <person name="Adriaenssens E.M."/>
            <person name="Foster-Nyarko E."/>
            <person name="Jarju S."/>
            <person name="Secka A."/>
            <person name="Antonio M."/>
            <person name="Oren A."/>
            <person name="Chaudhuri R.R."/>
            <person name="La Ragione R."/>
            <person name="Hildebrand F."/>
            <person name="Pallen M.J."/>
        </authorList>
    </citation>
    <scope>NUCLEOTIDE SEQUENCE</scope>
    <source>
        <strain evidence="6">CHK180-15479</strain>
    </source>
</reference>
<dbReference type="PANTHER" id="PTHR30346">
    <property type="entry name" value="TRANSCRIPTIONAL DUAL REGULATOR HCAR-RELATED"/>
    <property type="match status" value="1"/>
</dbReference>
<evidence type="ECO:0000256" key="4">
    <source>
        <dbReference type="ARBA" id="ARBA00023163"/>
    </source>
</evidence>
<dbReference type="Pfam" id="PF03466">
    <property type="entry name" value="LysR_substrate"/>
    <property type="match status" value="1"/>
</dbReference>
<keyword evidence="3" id="KW-0238">DNA-binding</keyword>
<gene>
    <name evidence="6" type="ORF">H9704_00005</name>
</gene>
<accession>A0A9D2MXC8</accession>
<dbReference type="InterPro" id="IPR000847">
    <property type="entry name" value="LysR_HTH_N"/>
</dbReference>
<evidence type="ECO:0000313" key="6">
    <source>
        <dbReference type="EMBL" id="HJC04542.1"/>
    </source>
</evidence>
<dbReference type="SUPFAM" id="SSF46785">
    <property type="entry name" value="Winged helix' DNA-binding domain"/>
    <property type="match status" value="1"/>
</dbReference>
<dbReference type="Gene3D" id="1.10.10.10">
    <property type="entry name" value="Winged helix-like DNA-binding domain superfamily/Winged helix DNA-binding domain"/>
    <property type="match status" value="1"/>
</dbReference>
<protein>
    <submittedName>
        <fullName evidence="6">LysR family transcriptional regulator</fullName>
    </submittedName>
</protein>
<comment type="caution">
    <text evidence="6">The sequence shown here is derived from an EMBL/GenBank/DDBJ whole genome shotgun (WGS) entry which is preliminary data.</text>
</comment>
<dbReference type="GO" id="GO:0032993">
    <property type="term" value="C:protein-DNA complex"/>
    <property type="evidence" value="ECO:0007669"/>
    <property type="project" value="TreeGrafter"/>
</dbReference>
<dbReference type="PROSITE" id="PS50931">
    <property type="entry name" value="HTH_LYSR"/>
    <property type="match status" value="1"/>
</dbReference>
<organism evidence="6 7">
    <name type="scientific">Candidatus Enterocloster excrementipullorum</name>
    <dbReference type="NCBI Taxonomy" id="2838559"/>
    <lineage>
        <taxon>Bacteria</taxon>
        <taxon>Bacillati</taxon>
        <taxon>Bacillota</taxon>
        <taxon>Clostridia</taxon>
        <taxon>Lachnospirales</taxon>
        <taxon>Lachnospiraceae</taxon>
        <taxon>Enterocloster</taxon>
    </lineage>
</organism>
<dbReference type="Gene3D" id="3.40.190.290">
    <property type="match status" value="1"/>
</dbReference>
<dbReference type="GO" id="GO:0003700">
    <property type="term" value="F:DNA-binding transcription factor activity"/>
    <property type="evidence" value="ECO:0007669"/>
    <property type="project" value="InterPro"/>
</dbReference>
<dbReference type="InterPro" id="IPR005119">
    <property type="entry name" value="LysR_subst-bd"/>
</dbReference>
<dbReference type="PANTHER" id="PTHR30346:SF28">
    <property type="entry name" value="HTH-TYPE TRANSCRIPTIONAL REGULATOR CYNR"/>
    <property type="match status" value="1"/>
</dbReference>
<keyword evidence="4" id="KW-0804">Transcription</keyword>
<evidence type="ECO:0000256" key="1">
    <source>
        <dbReference type="ARBA" id="ARBA00009437"/>
    </source>
</evidence>
<reference evidence="6" key="2">
    <citation type="submission" date="2021-04" db="EMBL/GenBank/DDBJ databases">
        <authorList>
            <person name="Gilroy R."/>
        </authorList>
    </citation>
    <scope>NUCLEOTIDE SEQUENCE</scope>
    <source>
        <strain evidence="6">CHK180-15479</strain>
    </source>
</reference>
<dbReference type="SUPFAM" id="SSF53850">
    <property type="entry name" value="Periplasmic binding protein-like II"/>
    <property type="match status" value="1"/>
</dbReference>
<keyword evidence="2" id="KW-0805">Transcription regulation</keyword>
<dbReference type="CDD" id="cd05466">
    <property type="entry name" value="PBP2_LTTR_substrate"/>
    <property type="match status" value="1"/>
</dbReference>
<dbReference type="Pfam" id="PF00126">
    <property type="entry name" value="HTH_1"/>
    <property type="match status" value="1"/>
</dbReference>
<dbReference type="EMBL" id="DWWT01000001">
    <property type="protein sequence ID" value="HJC04542.1"/>
    <property type="molecule type" value="Genomic_DNA"/>
</dbReference>
<dbReference type="InterPro" id="IPR036388">
    <property type="entry name" value="WH-like_DNA-bd_sf"/>
</dbReference>
<evidence type="ECO:0000256" key="3">
    <source>
        <dbReference type="ARBA" id="ARBA00023125"/>
    </source>
</evidence>